<gene>
    <name evidence="6" type="ORF">L0C25_08915</name>
</gene>
<protein>
    <submittedName>
        <fullName evidence="6">Pirin family protein</fullName>
    </submittedName>
</protein>
<dbReference type="Pfam" id="PF05726">
    <property type="entry name" value="Pirin_C"/>
    <property type="match status" value="1"/>
</dbReference>
<evidence type="ECO:0000256" key="2">
    <source>
        <dbReference type="RuleBase" id="RU003457"/>
    </source>
</evidence>
<evidence type="ECO:0000259" key="4">
    <source>
        <dbReference type="Pfam" id="PF02678"/>
    </source>
</evidence>
<dbReference type="InterPro" id="IPR011051">
    <property type="entry name" value="RmlC_Cupin_sf"/>
</dbReference>
<feature type="domain" description="Pirin N-terminal" evidence="4">
    <location>
        <begin position="56"/>
        <end position="155"/>
    </location>
</feature>
<dbReference type="CDD" id="cd02247">
    <property type="entry name" value="cupin_pirin_C"/>
    <property type="match status" value="1"/>
</dbReference>
<feature type="region of interest" description="Disordered" evidence="3">
    <location>
        <begin position="1"/>
        <end position="52"/>
    </location>
</feature>
<evidence type="ECO:0000259" key="5">
    <source>
        <dbReference type="Pfam" id="PF05726"/>
    </source>
</evidence>
<dbReference type="InterPro" id="IPR014710">
    <property type="entry name" value="RmlC-like_jellyroll"/>
</dbReference>
<organism evidence="6 7">
    <name type="scientific">Solicola gregarius</name>
    <dbReference type="NCBI Taxonomy" id="2908642"/>
    <lineage>
        <taxon>Bacteria</taxon>
        <taxon>Bacillati</taxon>
        <taxon>Actinomycetota</taxon>
        <taxon>Actinomycetes</taxon>
        <taxon>Propionibacteriales</taxon>
        <taxon>Nocardioidaceae</taxon>
        <taxon>Solicola</taxon>
    </lineage>
</organism>
<dbReference type="InterPro" id="IPR003829">
    <property type="entry name" value="Pirin_N_dom"/>
</dbReference>
<evidence type="ECO:0000313" key="6">
    <source>
        <dbReference type="EMBL" id="UYM07180.1"/>
    </source>
</evidence>
<feature type="domain" description="Pirin C-terminal" evidence="5">
    <location>
        <begin position="210"/>
        <end position="299"/>
    </location>
</feature>
<feature type="region of interest" description="Disordered" evidence="3">
    <location>
        <begin position="309"/>
        <end position="331"/>
    </location>
</feature>
<dbReference type="PANTHER" id="PTHR13903">
    <property type="entry name" value="PIRIN-RELATED"/>
    <property type="match status" value="1"/>
</dbReference>
<accession>A0AA46TKY5</accession>
<sequence>MSNLERDPAESLCVADSSTGPTLDVLPGRLVPLSPRRPLEQGSDGSDHARDETIVNRMLPQRHRRMVGAWCFVDHYGPDDISTTRGMQVPPHPHSGLQTVSWLYEGAVHHQDSRGSDQLISPGELGLMTSGRAISHSEASPQDRPRLLHGMQLWVALPDGSRSGEPGWEHHRDLPAGEIGDARVRVLLGSLADIESQARTYTPIVGAEVRLDGETSLPLRDEFEYAVVVASGAVEIDGTRVAPGSLAYLGLGRTELTASGSAVFLLLGGEPFDEELVMWWNFIGRSHAEIESMRKSWMETSDYGVVDSFGGERMPAPPLPQVSLRPRGRQG</sequence>
<name>A0AA46TKY5_9ACTN</name>
<dbReference type="Proteomes" id="UP001164390">
    <property type="component" value="Chromosome"/>
</dbReference>
<comment type="similarity">
    <text evidence="1 2">Belongs to the pirin family.</text>
</comment>
<dbReference type="InterPro" id="IPR008778">
    <property type="entry name" value="Pirin_C_dom"/>
</dbReference>
<keyword evidence="7" id="KW-1185">Reference proteome</keyword>
<proteinExistence type="inferred from homology"/>
<dbReference type="RefSeq" id="WP_271636128.1">
    <property type="nucleotide sequence ID" value="NZ_CP094970.1"/>
</dbReference>
<evidence type="ECO:0000256" key="3">
    <source>
        <dbReference type="SAM" id="MobiDB-lite"/>
    </source>
</evidence>
<dbReference type="PANTHER" id="PTHR13903:SF8">
    <property type="entry name" value="PIRIN"/>
    <property type="match status" value="1"/>
</dbReference>
<dbReference type="KEGG" id="sgrg:L0C25_08915"/>
<dbReference type="Gene3D" id="2.60.120.10">
    <property type="entry name" value="Jelly Rolls"/>
    <property type="match status" value="2"/>
</dbReference>
<dbReference type="InterPro" id="IPR012093">
    <property type="entry name" value="Pirin"/>
</dbReference>
<reference evidence="6" key="1">
    <citation type="submission" date="2022-01" db="EMBL/GenBank/DDBJ databases">
        <title>Nocardioidaceae gen. sp. A5X3R13.</title>
        <authorList>
            <person name="Lopez Marin M.A."/>
            <person name="Uhlik O."/>
        </authorList>
    </citation>
    <scope>NUCLEOTIDE SEQUENCE</scope>
    <source>
        <strain evidence="6">A5X3R13</strain>
    </source>
</reference>
<dbReference type="EMBL" id="CP094970">
    <property type="protein sequence ID" value="UYM07180.1"/>
    <property type="molecule type" value="Genomic_DNA"/>
</dbReference>
<evidence type="ECO:0000313" key="7">
    <source>
        <dbReference type="Proteomes" id="UP001164390"/>
    </source>
</evidence>
<dbReference type="SUPFAM" id="SSF51182">
    <property type="entry name" value="RmlC-like cupins"/>
    <property type="match status" value="1"/>
</dbReference>
<dbReference type="Pfam" id="PF02678">
    <property type="entry name" value="Pirin"/>
    <property type="match status" value="1"/>
</dbReference>
<evidence type="ECO:0000256" key="1">
    <source>
        <dbReference type="ARBA" id="ARBA00008416"/>
    </source>
</evidence>
<dbReference type="AlphaFoldDB" id="A0AA46TKY5"/>